<accession>A0ABS0ZAS4</accession>
<comment type="caution">
    <text evidence="1">The sequence shown here is derived from an EMBL/GenBank/DDBJ whole genome shotgun (WGS) entry which is preliminary data.</text>
</comment>
<dbReference type="EMBL" id="JAEMUH010000007">
    <property type="protein sequence ID" value="MBJ7550756.1"/>
    <property type="molecule type" value="Genomic_DNA"/>
</dbReference>
<name>A0ABS0ZAS4_9GAMM</name>
<protein>
    <submittedName>
        <fullName evidence="1">Uncharacterized protein</fullName>
    </submittedName>
</protein>
<evidence type="ECO:0000313" key="1">
    <source>
        <dbReference type="EMBL" id="MBJ7550756.1"/>
    </source>
</evidence>
<gene>
    <name evidence="1" type="ORF">JHD44_08685</name>
</gene>
<keyword evidence="2" id="KW-1185">Reference proteome</keyword>
<dbReference type="RefSeq" id="WP_199462369.1">
    <property type="nucleotide sequence ID" value="NZ_JAEMUH010000007.1"/>
</dbReference>
<proteinExistence type="predicted"/>
<organism evidence="1 2">
    <name type="scientific">Marinomonas ostreistagni</name>
    <dbReference type="NCBI Taxonomy" id="359209"/>
    <lineage>
        <taxon>Bacteria</taxon>
        <taxon>Pseudomonadati</taxon>
        <taxon>Pseudomonadota</taxon>
        <taxon>Gammaproteobacteria</taxon>
        <taxon>Oceanospirillales</taxon>
        <taxon>Oceanospirillaceae</taxon>
        <taxon>Marinomonas</taxon>
    </lineage>
</organism>
<dbReference type="Proteomes" id="UP000598488">
    <property type="component" value="Unassembled WGS sequence"/>
</dbReference>
<evidence type="ECO:0000313" key="2">
    <source>
        <dbReference type="Proteomes" id="UP000598488"/>
    </source>
</evidence>
<reference evidence="1 2" key="1">
    <citation type="submission" date="2020-12" db="EMBL/GenBank/DDBJ databases">
        <title>Comparative genome analysis of fungal antagonists Marinomonas ostreistagni 398 and M. spartinae 468.</title>
        <authorList>
            <person name="Fields J.L."/>
            <person name="Mavrodi O.V."/>
            <person name="Biber P.D."/>
            <person name="Indest K.J."/>
            <person name="Mavrodi D.V."/>
        </authorList>
    </citation>
    <scope>NUCLEOTIDE SEQUENCE [LARGE SCALE GENOMIC DNA]</scope>
    <source>
        <strain evidence="1 2">USM7</strain>
    </source>
</reference>
<sequence>MNIEQLRDLVVVPTLKHFDMWSEASERLLIGTIMQESRGEYIQQLGGGPALGIYQMEPATHDDIWCNYLEYRPQTQEALFSVMSCEAHDSAQIHGVPPADELIFNLKYATLMCRLHYRRVPKSLPKANDIKALAQYWKDHYNTVHGAGTVSEFIHNFPFELYGLDQEQFK</sequence>